<accession>A0A6G0YR56</accession>
<reference evidence="1 2" key="1">
    <citation type="submission" date="2019-08" db="EMBL/GenBank/DDBJ databases">
        <title>Whole genome of Aphis craccivora.</title>
        <authorList>
            <person name="Voronova N.V."/>
            <person name="Shulinski R.S."/>
            <person name="Bandarenka Y.V."/>
            <person name="Zhorov D.G."/>
            <person name="Warner D."/>
        </authorList>
    </citation>
    <scope>NUCLEOTIDE SEQUENCE [LARGE SCALE GENOMIC DNA]</scope>
    <source>
        <strain evidence="1">180601</strain>
        <tissue evidence="1">Whole Body</tissue>
    </source>
</reference>
<organism evidence="1 2">
    <name type="scientific">Aphis craccivora</name>
    <name type="common">Cowpea aphid</name>
    <dbReference type="NCBI Taxonomy" id="307492"/>
    <lineage>
        <taxon>Eukaryota</taxon>
        <taxon>Metazoa</taxon>
        <taxon>Ecdysozoa</taxon>
        <taxon>Arthropoda</taxon>
        <taxon>Hexapoda</taxon>
        <taxon>Insecta</taxon>
        <taxon>Pterygota</taxon>
        <taxon>Neoptera</taxon>
        <taxon>Paraneoptera</taxon>
        <taxon>Hemiptera</taxon>
        <taxon>Sternorrhyncha</taxon>
        <taxon>Aphidomorpha</taxon>
        <taxon>Aphidoidea</taxon>
        <taxon>Aphididae</taxon>
        <taxon>Aphidini</taxon>
        <taxon>Aphis</taxon>
        <taxon>Aphis</taxon>
    </lineage>
</organism>
<dbReference type="EMBL" id="VUJU01002822">
    <property type="protein sequence ID" value="KAF0759982.1"/>
    <property type="molecule type" value="Genomic_DNA"/>
</dbReference>
<feature type="non-terminal residue" evidence="1">
    <location>
        <position position="1"/>
    </location>
</feature>
<dbReference type="OrthoDB" id="10035396at2759"/>
<sequence length="164" mass="18769">TQQPNRFQALSTDEQDNVFVTNEAQLVTQSNEISLKQSNVKPPNIVLTNITNFSTIHKDLTRKVGLDGFTFIKRQLGPPQCHHCQKYGHTRNYYHRNLRCVKCGAEHYTENCTKKLEEPAKCANCAASNPKPEQQKVVTNTLKLNLYHLHLTEVGMTRYAQTQK</sequence>
<protein>
    <recommendedName>
        <fullName evidence="3">Pre-C2HC domain-containing protein</fullName>
    </recommendedName>
</protein>
<feature type="non-terminal residue" evidence="1">
    <location>
        <position position="164"/>
    </location>
</feature>
<evidence type="ECO:0000313" key="2">
    <source>
        <dbReference type="Proteomes" id="UP000478052"/>
    </source>
</evidence>
<comment type="caution">
    <text evidence="1">The sequence shown here is derived from an EMBL/GenBank/DDBJ whole genome shotgun (WGS) entry which is preliminary data.</text>
</comment>
<keyword evidence="2" id="KW-1185">Reference proteome</keyword>
<evidence type="ECO:0000313" key="1">
    <source>
        <dbReference type="EMBL" id="KAF0759982.1"/>
    </source>
</evidence>
<evidence type="ECO:0008006" key="3">
    <source>
        <dbReference type="Google" id="ProtNLM"/>
    </source>
</evidence>
<gene>
    <name evidence="1" type="ORF">FWK35_00015937</name>
</gene>
<proteinExistence type="predicted"/>
<dbReference type="AlphaFoldDB" id="A0A6G0YR56"/>
<name>A0A6G0YR56_APHCR</name>
<dbReference type="Proteomes" id="UP000478052">
    <property type="component" value="Unassembled WGS sequence"/>
</dbReference>